<reference evidence="7 9" key="2">
    <citation type="journal article" date="2020" name="Int. J. Syst. Evol. Microbiol.">
        <title>Sulfuracidifex tepidarius gen. nov., sp. nov. and transfer of Sulfolobus metallicus Huber and Stetter 1992 to the genus Sulfuracidifex as Sulfuracidifex metallicus comb. nov.</title>
        <authorList>
            <person name="Itoh T."/>
            <person name="Miura T."/>
            <person name="Sakai H.D."/>
            <person name="Kato S."/>
            <person name="Ohkuma M."/>
            <person name="Takashina T."/>
        </authorList>
    </citation>
    <scope>NUCLEOTIDE SEQUENCE [LARGE SCALE GENOMIC DNA]</scope>
    <source>
        <strain evidence="7 9">IC-006</strain>
        <strain evidence="8">IC-007</strain>
    </source>
</reference>
<dbReference type="GO" id="GO:0005886">
    <property type="term" value="C:plasma membrane"/>
    <property type="evidence" value="ECO:0007669"/>
    <property type="project" value="UniProtKB-SubCell"/>
</dbReference>
<evidence type="ECO:0000313" key="9">
    <source>
        <dbReference type="Proteomes" id="UP000322983"/>
    </source>
</evidence>
<evidence type="ECO:0000256" key="5">
    <source>
        <dbReference type="ARBA" id="ARBA00023136"/>
    </source>
</evidence>
<keyword evidence="6" id="KW-0812">Transmembrane</keyword>
<feature type="transmembrane region" description="Helical" evidence="6">
    <location>
        <begin position="12"/>
        <end position="34"/>
    </location>
</feature>
<dbReference type="Proteomes" id="UP000325030">
    <property type="component" value="Chromosome"/>
</dbReference>
<dbReference type="EMBL" id="AP018929">
    <property type="protein sequence ID" value="BBG24939.1"/>
    <property type="molecule type" value="Genomic_DNA"/>
</dbReference>
<feature type="transmembrane region" description="Helical" evidence="6">
    <location>
        <begin position="308"/>
        <end position="330"/>
    </location>
</feature>
<evidence type="ECO:0000256" key="3">
    <source>
        <dbReference type="ARBA" id="ARBA00022676"/>
    </source>
</evidence>
<name>A0A510DXP2_9CREN</name>
<keyword evidence="5 6" id="KW-0472">Membrane</keyword>
<evidence type="ECO:0000313" key="10">
    <source>
        <dbReference type="Proteomes" id="UP000325030"/>
    </source>
</evidence>
<dbReference type="EMBL" id="AP018930">
    <property type="protein sequence ID" value="BBG27723.1"/>
    <property type="molecule type" value="Genomic_DNA"/>
</dbReference>
<feature type="transmembrane region" description="Helical" evidence="6">
    <location>
        <begin position="350"/>
        <end position="368"/>
    </location>
</feature>
<dbReference type="GeneID" id="41718589"/>
<dbReference type="STRING" id="1294262.GCA_001316085_02177"/>
<evidence type="ECO:0000256" key="4">
    <source>
        <dbReference type="ARBA" id="ARBA00022679"/>
    </source>
</evidence>
<feature type="transmembrane region" description="Helical" evidence="6">
    <location>
        <begin position="388"/>
        <end position="408"/>
    </location>
</feature>
<dbReference type="OrthoDB" id="43988at2157"/>
<evidence type="ECO:0000313" key="7">
    <source>
        <dbReference type="EMBL" id="BBG24939.1"/>
    </source>
</evidence>
<dbReference type="Pfam" id="PF13641">
    <property type="entry name" value="Glyco_tranf_2_3"/>
    <property type="match status" value="1"/>
</dbReference>
<keyword evidence="9" id="KW-1185">Reference proteome</keyword>
<organism evidence="7 9">
    <name type="scientific">Sulfuracidifex tepidarius</name>
    <dbReference type="NCBI Taxonomy" id="1294262"/>
    <lineage>
        <taxon>Archaea</taxon>
        <taxon>Thermoproteota</taxon>
        <taxon>Thermoprotei</taxon>
        <taxon>Sulfolobales</taxon>
        <taxon>Sulfolobaceae</taxon>
        <taxon>Sulfuracidifex</taxon>
    </lineage>
</organism>
<evidence type="ECO:0000256" key="6">
    <source>
        <dbReference type="SAM" id="Phobius"/>
    </source>
</evidence>
<dbReference type="PANTHER" id="PTHR22913:SF12">
    <property type="entry name" value="MANNURONAN SYNTHASE"/>
    <property type="match status" value="1"/>
</dbReference>
<dbReference type="GO" id="GO:0050501">
    <property type="term" value="F:hyaluronan synthase activity"/>
    <property type="evidence" value="ECO:0007669"/>
    <property type="project" value="TreeGrafter"/>
</dbReference>
<dbReference type="GO" id="GO:0085029">
    <property type="term" value="P:extracellular matrix assembly"/>
    <property type="evidence" value="ECO:0007669"/>
    <property type="project" value="TreeGrafter"/>
</dbReference>
<dbReference type="Gene3D" id="3.90.550.10">
    <property type="entry name" value="Spore Coat Polysaccharide Biosynthesis Protein SpsA, Chain A"/>
    <property type="match status" value="1"/>
</dbReference>
<dbReference type="SUPFAM" id="SSF53448">
    <property type="entry name" value="Nucleotide-diphospho-sugar transferases"/>
    <property type="match status" value="1"/>
</dbReference>
<comment type="subcellular location">
    <subcellularLocation>
        <location evidence="1">Cell membrane</location>
    </subcellularLocation>
</comment>
<dbReference type="KEGG" id="step:IC006_2273"/>
<proteinExistence type="predicted"/>
<dbReference type="PANTHER" id="PTHR22913">
    <property type="entry name" value="HYALURONAN SYNTHASE"/>
    <property type="match status" value="1"/>
</dbReference>
<keyword evidence="6" id="KW-1133">Transmembrane helix</keyword>
<gene>
    <name evidence="7" type="ORF">IC006_2273</name>
    <name evidence="8" type="ORF">IC007_2277</name>
</gene>
<dbReference type="InterPro" id="IPR029044">
    <property type="entry name" value="Nucleotide-diphossugar_trans"/>
</dbReference>
<reference evidence="10" key="1">
    <citation type="submission" date="2018-09" db="EMBL/GenBank/DDBJ databases">
        <title>Complete Genome Sequencing of Sulfolobus sp. JCM 16834.</title>
        <authorList>
            <person name="Kato S."/>
            <person name="Itoh T."/>
            <person name="Ohkuma M."/>
        </authorList>
    </citation>
    <scope>NUCLEOTIDE SEQUENCE [LARGE SCALE GENOMIC DNA]</scope>
    <source>
        <strain evidence="10">IC-007</strain>
    </source>
</reference>
<dbReference type="GO" id="GO:0030213">
    <property type="term" value="P:hyaluronan biosynthetic process"/>
    <property type="evidence" value="ECO:0007669"/>
    <property type="project" value="TreeGrafter"/>
</dbReference>
<evidence type="ECO:0000256" key="1">
    <source>
        <dbReference type="ARBA" id="ARBA00004236"/>
    </source>
</evidence>
<accession>A0A510E5B4</accession>
<dbReference type="RefSeq" id="WP_149528734.1">
    <property type="nucleotide sequence ID" value="NZ_AP018929.1"/>
</dbReference>
<dbReference type="AlphaFoldDB" id="A0A510DXP2"/>
<keyword evidence="3" id="KW-0328">Glycosyltransferase</keyword>
<dbReference type="Proteomes" id="UP000322983">
    <property type="component" value="Chromosome"/>
</dbReference>
<keyword evidence="4" id="KW-0808">Transferase</keyword>
<protein>
    <submittedName>
        <fullName evidence="7">Glycosyltransferase AglD</fullName>
    </submittedName>
</protein>
<accession>A0A510DXP2</accession>
<evidence type="ECO:0000313" key="8">
    <source>
        <dbReference type="EMBL" id="BBG27723.1"/>
    </source>
</evidence>
<sequence>MIFEILELIYMILTGTFLYWPIHFLIFLVAAVLIRRFLARKYKPYTEGLKRSDVKVTVVIPEYNEELDILERCVKSAVENNPDEIIIVSDDNRKEVEDIGKKYGAKTLNILSLGSKVRLGKRASLALAWLVAKGDIIVQLDSDTIMKPNTIEEIIKPFADPKVAGVQGHPTLFKTGERIPYLWGQLIEVSRDVVCRMLNGQLIVIDGKIAAYRRDYLLKYVYPFLTDSYRGRKVVTADDRSLTYLANYNGFKTVYQSTAEAESAAQPTLVKFIYQQLRWARSGYMYLIKDFASGMFFKATKSYRFQSLTYLLAPISFTFAWIQTLIVNVQVVDIIGLYVNSKLGVPDTTLFLYSLLVFLAGLILTVNFGTRGMGVDMSKVGRIKLLDYIALGLLGLLVFYPMFLYAFITHRDASVWLTR</sequence>
<evidence type="ECO:0000256" key="2">
    <source>
        <dbReference type="ARBA" id="ARBA00022475"/>
    </source>
</evidence>
<keyword evidence="2" id="KW-1003">Cell membrane</keyword>